<dbReference type="EMBL" id="LDJM01000010">
    <property type="protein sequence ID" value="KRG78419.1"/>
    <property type="molecule type" value="Genomic_DNA"/>
</dbReference>
<reference evidence="1 2" key="1">
    <citation type="submission" date="2015-05" db="EMBL/GenBank/DDBJ databases">
        <title>Genome sequencing and analysis of members of genus Stenotrophomonas.</title>
        <authorList>
            <person name="Patil P.P."/>
            <person name="Midha S."/>
            <person name="Patil P.B."/>
        </authorList>
    </citation>
    <scope>NUCLEOTIDE SEQUENCE [LARGE SCALE GENOMIC DNA]</scope>
    <source>
        <strain evidence="1 2">DSM 24757</strain>
    </source>
</reference>
<sequence>MINALLDPNQIPVVRAIERRSGETAQRAFEPGLPSAAVDADNPLQIELHTHDTQGEARHIAFAWTPAAGADMASPTTPWAMSTQAFLLTQMAGPSFVATPVVPVSTPPVPPPLTTAEPLTGATPTAADAGAPWQQRWLQWLQEGHNAELQVRLRDYRLQESDYPRLIEQLHHFTREQGLTLTRLMVNGRELWRLPATETGVSHGR</sequence>
<protein>
    <submittedName>
        <fullName evidence="1">Uncharacterized protein</fullName>
    </submittedName>
</protein>
<dbReference type="AlphaFoldDB" id="A0A0R0DL57"/>
<dbReference type="Proteomes" id="UP000050956">
    <property type="component" value="Unassembled WGS sequence"/>
</dbReference>
<gene>
    <name evidence="1" type="ORF">ABB30_03645</name>
</gene>
<accession>A0A0R0DL57</accession>
<organism evidence="1 2">
    <name type="scientific">Stenotrophomonas ginsengisoli</name>
    <dbReference type="NCBI Taxonomy" id="336566"/>
    <lineage>
        <taxon>Bacteria</taxon>
        <taxon>Pseudomonadati</taxon>
        <taxon>Pseudomonadota</taxon>
        <taxon>Gammaproteobacteria</taxon>
        <taxon>Lysobacterales</taxon>
        <taxon>Lysobacteraceae</taxon>
        <taxon>Stenotrophomonas</taxon>
    </lineage>
</organism>
<evidence type="ECO:0000313" key="1">
    <source>
        <dbReference type="EMBL" id="KRG78419.1"/>
    </source>
</evidence>
<dbReference type="RefSeq" id="WP_057636958.1">
    <property type="nucleotide sequence ID" value="NZ_LDJM01000010.1"/>
</dbReference>
<dbReference type="OrthoDB" id="6028523at2"/>
<proteinExistence type="predicted"/>
<evidence type="ECO:0000313" key="2">
    <source>
        <dbReference type="Proteomes" id="UP000050956"/>
    </source>
</evidence>
<dbReference type="PATRIC" id="fig|336566.3.peg.59"/>
<comment type="caution">
    <text evidence="1">The sequence shown here is derived from an EMBL/GenBank/DDBJ whole genome shotgun (WGS) entry which is preliminary data.</text>
</comment>
<name>A0A0R0DL57_9GAMM</name>
<keyword evidence="2" id="KW-1185">Reference proteome</keyword>
<dbReference type="STRING" id="336566.ABB30_03645"/>